<organism evidence="2 3">
    <name type="scientific">Fictibacillus phosphorivorans</name>
    <dbReference type="NCBI Taxonomy" id="1221500"/>
    <lineage>
        <taxon>Bacteria</taxon>
        <taxon>Bacillati</taxon>
        <taxon>Bacillota</taxon>
        <taxon>Bacilli</taxon>
        <taxon>Bacillales</taxon>
        <taxon>Fictibacillaceae</taxon>
        <taxon>Fictibacillus</taxon>
    </lineage>
</organism>
<dbReference type="EMBL" id="CP015378">
    <property type="protein sequence ID" value="ANC78646.1"/>
    <property type="molecule type" value="Genomic_DNA"/>
</dbReference>
<dbReference type="RefSeq" id="WP_066398140.1">
    <property type="nucleotide sequence ID" value="NZ_CP015378.1"/>
</dbReference>
<dbReference type="KEGG" id="fpn:ABE65_018330"/>
<keyword evidence="1" id="KW-0732">Signal</keyword>
<sequence length="301" mass="34747">MKNYRSFFALFAILVLVISMSSNVNAAKKTSTSNKKTYATWLWHTNKIVTEPEEVLSFLKAQKVNTLYLQINQDIPVSTYQEFLSKANEIGVSVQALDGGPDWIEPGHIGPKQFTNWLSSYQKEASKSEKFTGIHLDVEPYLLKEWNTNYQITVKRYQDLLESSKMFAKKMRLPLYVDLPFWFDEHNYSNSEFGKGKLSEWVIRNTDGISIMAYRNFTQGQNGILALTSSEVKFATKVNKKVVISIETDNVDELSYLSFHHLSHDNMKSTLDMVEQSYQREKSFDGFAIHHYVSWKSLTDL</sequence>
<accession>A0A160IQV4</accession>
<evidence type="ECO:0000313" key="2">
    <source>
        <dbReference type="EMBL" id="ANC78646.1"/>
    </source>
</evidence>
<name>A0A160IQV4_9BACL</name>
<dbReference type="STRING" id="1221500.ABE65_018330"/>
<evidence type="ECO:0000256" key="1">
    <source>
        <dbReference type="SAM" id="SignalP"/>
    </source>
</evidence>
<evidence type="ECO:0008006" key="4">
    <source>
        <dbReference type="Google" id="ProtNLM"/>
    </source>
</evidence>
<reference evidence="2 3" key="1">
    <citation type="submission" date="2016-04" db="EMBL/GenBank/DDBJ databases">
        <title>Complete genome sequence of Fictibacillus phosphorivorans G25-29, a strain toxic to nematodes.</title>
        <authorList>
            <person name="Zheng Z."/>
        </authorList>
    </citation>
    <scope>NUCLEOTIDE SEQUENCE [LARGE SCALE GENOMIC DNA]</scope>
    <source>
        <strain evidence="2 3">G25-29</strain>
    </source>
</reference>
<dbReference type="Proteomes" id="UP000076623">
    <property type="component" value="Chromosome"/>
</dbReference>
<dbReference type="AlphaFoldDB" id="A0A160IQV4"/>
<feature type="chain" id="PRO_5007815740" description="Amidase" evidence="1">
    <location>
        <begin position="27"/>
        <end position="301"/>
    </location>
</feature>
<evidence type="ECO:0000313" key="3">
    <source>
        <dbReference type="Proteomes" id="UP000076623"/>
    </source>
</evidence>
<keyword evidence="3" id="KW-1185">Reference proteome</keyword>
<proteinExistence type="predicted"/>
<feature type="signal peptide" evidence="1">
    <location>
        <begin position="1"/>
        <end position="26"/>
    </location>
</feature>
<gene>
    <name evidence="2" type="ORF">ABE65_018330</name>
</gene>
<protein>
    <recommendedName>
        <fullName evidence="4">Amidase</fullName>
    </recommendedName>
</protein>